<comment type="caution">
    <text evidence="2">The sequence shown here is derived from an EMBL/GenBank/DDBJ whole genome shotgun (WGS) entry which is preliminary data.</text>
</comment>
<protein>
    <submittedName>
        <fullName evidence="2">Uncharacterized protein</fullName>
    </submittedName>
</protein>
<dbReference type="Proteomes" id="UP001066276">
    <property type="component" value="Chromosome 7"/>
</dbReference>
<gene>
    <name evidence="2" type="ORF">NDU88_001547</name>
</gene>
<evidence type="ECO:0000313" key="3">
    <source>
        <dbReference type="Proteomes" id="UP001066276"/>
    </source>
</evidence>
<evidence type="ECO:0000256" key="1">
    <source>
        <dbReference type="SAM" id="MobiDB-lite"/>
    </source>
</evidence>
<reference evidence="2" key="1">
    <citation type="journal article" date="2022" name="bioRxiv">
        <title>Sequencing and chromosome-scale assembly of the giantPleurodeles waltlgenome.</title>
        <authorList>
            <person name="Brown T."/>
            <person name="Elewa A."/>
            <person name="Iarovenko S."/>
            <person name="Subramanian E."/>
            <person name="Araus A.J."/>
            <person name="Petzold A."/>
            <person name="Susuki M."/>
            <person name="Suzuki K.-i.T."/>
            <person name="Hayashi T."/>
            <person name="Toyoda A."/>
            <person name="Oliveira C."/>
            <person name="Osipova E."/>
            <person name="Leigh N.D."/>
            <person name="Simon A."/>
            <person name="Yun M.H."/>
        </authorList>
    </citation>
    <scope>NUCLEOTIDE SEQUENCE</scope>
    <source>
        <strain evidence="2">20211129_DDA</strain>
        <tissue evidence="2">Liver</tissue>
    </source>
</reference>
<feature type="compositionally biased region" description="Acidic residues" evidence="1">
    <location>
        <begin position="27"/>
        <end position="39"/>
    </location>
</feature>
<evidence type="ECO:0000313" key="2">
    <source>
        <dbReference type="EMBL" id="KAJ1123074.1"/>
    </source>
</evidence>
<proteinExistence type="predicted"/>
<sequence length="74" mass="7943">MQDSDSQPEVTPDDDDSYSPQTIDNNAGEDSDNPDEGSGDEPGPSRSCRPERPKLDDQGVVKPQDAVDTDSTGY</sequence>
<organism evidence="2 3">
    <name type="scientific">Pleurodeles waltl</name>
    <name type="common">Iberian ribbed newt</name>
    <dbReference type="NCBI Taxonomy" id="8319"/>
    <lineage>
        <taxon>Eukaryota</taxon>
        <taxon>Metazoa</taxon>
        <taxon>Chordata</taxon>
        <taxon>Craniata</taxon>
        <taxon>Vertebrata</taxon>
        <taxon>Euteleostomi</taxon>
        <taxon>Amphibia</taxon>
        <taxon>Batrachia</taxon>
        <taxon>Caudata</taxon>
        <taxon>Salamandroidea</taxon>
        <taxon>Salamandridae</taxon>
        <taxon>Pleurodelinae</taxon>
        <taxon>Pleurodeles</taxon>
    </lineage>
</organism>
<dbReference type="EMBL" id="JANPWB010000011">
    <property type="protein sequence ID" value="KAJ1123074.1"/>
    <property type="molecule type" value="Genomic_DNA"/>
</dbReference>
<dbReference type="AlphaFoldDB" id="A0AAV7P5U7"/>
<keyword evidence="3" id="KW-1185">Reference proteome</keyword>
<accession>A0AAV7P5U7</accession>
<feature type="region of interest" description="Disordered" evidence="1">
    <location>
        <begin position="1"/>
        <end position="74"/>
    </location>
</feature>
<name>A0AAV7P5U7_PLEWA</name>
<feature type="compositionally biased region" description="Basic and acidic residues" evidence="1">
    <location>
        <begin position="48"/>
        <end position="59"/>
    </location>
</feature>